<dbReference type="InterPro" id="IPR003793">
    <property type="entry name" value="UPF0166"/>
</dbReference>
<evidence type="ECO:0000313" key="2">
    <source>
        <dbReference type="EMBL" id="CAB3793714.1"/>
    </source>
</evidence>
<gene>
    <name evidence="2" type="ORF">LMG28688_03796</name>
</gene>
<sequence length="118" mass="13745">MSGLISLRLYFHHSERANAQHPKRFWQRLTRPSLARHLLNHAKRAGIEQAVLHRVHAGYLNGDWLHHEHVEAAHHRFPHCIELIDLESKVRAFWSTHGQGLQNVRAVFLPCEKAMVES</sequence>
<dbReference type="RefSeq" id="WP_129564026.1">
    <property type="nucleotide sequence ID" value="NZ_CADIKL010000018.1"/>
</dbReference>
<name>A0A6J5G829_9BURK</name>
<protein>
    <submittedName>
        <fullName evidence="2">Uncharacterized protein</fullName>
    </submittedName>
</protein>
<dbReference type="Gene3D" id="3.30.70.120">
    <property type="match status" value="1"/>
</dbReference>
<proteinExistence type="inferred from homology"/>
<dbReference type="Proteomes" id="UP000494119">
    <property type="component" value="Unassembled WGS sequence"/>
</dbReference>
<evidence type="ECO:0000256" key="1">
    <source>
        <dbReference type="ARBA" id="ARBA00010554"/>
    </source>
</evidence>
<dbReference type="AlphaFoldDB" id="A0A6J5G829"/>
<dbReference type="SUPFAM" id="SSF54913">
    <property type="entry name" value="GlnB-like"/>
    <property type="match status" value="1"/>
</dbReference>
<dbReference type="EMBL" id="CADIKL010000018">
    <property type="protein sequence ID" value="CAB3793714.1"/>
    <property type="molecule type" value="Genomic_DNA"/>
</dbReference>
<dbReference type="InterPro" id="IPR015867">
    <property type="entry name" value="N-reg_PII/ATP_PRibTrfase_C"/>
</dbReference>
<comment type="similarity">
    <text evidence="1">Belongs to the UPF0166 family.</text>
</comment>
<evidence type="ECO:0000313" key="3">
    <source>
        <dbReference type="Proteomes" id="UP000494119"/>
    </source>
</evidence>
<dbReference type="InterPro" id="IPR011322">
    <property type="entry name" value="N-reg_PII-like_a/b"/>
</dbReference>
<keyword evidence="3" id="KW-1185">Reference proteome</keyword>
<accession>A0A6J5G829</accession>
<reference evidence="2 3" key="1">
    <citation type="submission" date="2020-04" db="EMBL/GenBank/DDBJ databases">
        <authorList>
            <person name="De Canck E."/>
        </authorList>
    </citation>
    <scope>NUCLEOTIDE SEQUENCE [LARGE SCALE GENOMIC DNA]</scope>
    <source>
        <strain evidence="2 3">LMG 28688</strain>
    </source>
</reference>
<organism evidence="2 3">
    <name type="scientific">Paraburkholderia caffeinitolerans</name>
    <dbReference type="NCBI Taxonomy" id="1723730"/>
    <lineage>
        <taxon>Bacteria</taxon>
        <taxon>Pseudomonadati</taxon>
        <taxon>Pseudomonadota</taxon>
        <taxon>Betaproteobacteria</taxon>
        <taxon>Burkholderiales</taxon>
        <taxon>Burkholderiaceae</taxon>
        <taxon>Paraburkholderia</taxon>
    </lineage>
</organism>
<dbReference type="Pfam" id="PF02641">
    <property type="entry name" value="DUF190"/>
    <property type="match status" value="1"/>
</dbReference>